<evidence type="ECO:0000313" key="1">
    <source>
        <dbReference type="EMBL" id="KZT70666.1"/>
    </source>
</evidence>
<name>A0A165RF02_9APHY</name>
<evidence type="ECO:0000313" key="2">
    <source>
        <dbReference type="Proteomes" id="UP000076727"/>
    </source>
</evidence>
<organism evidence="1 2">
    <name type="scientific">Daedalea quercina L-15889</name>
    <dbReference type="NCBI Taxonomy" id="1314783"/>
    <lineage>
        <taxon>Eukaryota</taxon>
        <taxon>Fungi</taxon>
        <taxon>Dikarya</taxon>
        <taxon>Basidiomycota</taxon>
        <taxon>Agaricomycotina</taxon>
        <taxon>Agaricomycetes</taxon>
        <taxon>Polyporales</taxon>
        <taxon>Fomitopsis</taxon>
    </lineage>
</organism>
<evidence type="ECO:0008006" key="3">
    <source>
        <dbReference type="Google" id="ProtNLM"/>
    </source>
</evidence>
<gene>
    <name evidence="1" type="ORF">DAEQUDRAFT_181986</name>
</gene>
<dbReference type="Proteomes" id="UP000076727">
    <property type="component" value="Unassembled WGS sequence"/>
</dbReference>
<protein>
    <recommendedName>
        <fullName evidence="3">F-box domain-containing protein</fullName>
    </recommendedName>
</protein>
<dbReference type="Gene3D" id="3.80.10.10">
    <property type="entry name" value="Ribonuclease Inhibitor"/>
    <property type="match status" value="1"/>
</dbReference>
<dbReference type="EMBL" id="KV429050">
    <property type="protein sequence ID" value="KZT70666.1"/>
    <property type="molecule type" value="Genomic_DNA"/>
</dbReference>
<proteinExistence type="predicted"/>
<sequence>MYSVFGSTTACTYHSSFVESMGRFTKLVHLTLIAFEFRSFVDLRRFICSLPKLCELELSGGRLSSASAASVNAEITPEHDYWPRLRSLTLEDLDPNLWTPLASWVASTNVCKSLTALHFDTMNNEATRLCLERTLEACGPSLIELWYNVNEVFGAEFTNLLAYCTNISNVALSTTINPAASSWRAVVAELSNLPGIPAPG</sequence>
<dbReference type="SUPFAM" id="SSF52047">
    <property type="entry name" value="RNI-like"/>
    <property type="match status" value="1"/>
</dbReference>
<accession>A0A165RF02</accession>
<reference evidence="1 2" key="1">
    <citation type="journal article" date="2016" name="Mol. Biol. Evol.">
        <title>Comparative Genomics of Early-Diverging Mushroom-Forming Fungi Provides Insights into the Origins of Lignocellulose Decay Capabilities.</title>
        <authorList>
            <person name="Nagy L.G."/>
            <person name="Riley R."/>
            <person name="Tritt A."/>
            <person name="Adam C."/>
            <person name="Daum C."/>
            <person name="Floudas D."/>
            <person name="Sun H."/>
            <person name="Yadav J.S."/>
            <person name="Pangilinan J."/>
            <person name="Larsson K.H."/>
            <person name="Matsuura K."/>
            <person name="Barry K."/>
            <person name="Labutti K."/>
            <person name="Kuo R."/>
            <person name="Ohm R.A."/>
            <person name="Bhattacharya S.S."/>
            <person name="Shirouzu T."/>
            <person name="Yoshinaga Y."/>
            <person name="Martin F.M."/>
            <person name="Grigoriev I.V."/>
            <person name="Hibbett D.S."/>
        </authorList>
    </citation>
    <scope>NUCLEOTIDE SEQUENCE [LARGE SCALE GENOMIC DNA]</scope>
    <source>
        <strain evidence="1 2">L-15889</strain>
    </source>
</reference>
<keyword evidence="2" id="KW-1185">Reference proteome</keyword>
<dbReference type="OrthoDB" id="10643819at2759"/>
<dbReference type="AlphaFoldDB" id="A0A165RF02"/>
<dbReference type="InterPro" id="IPR032675">
    <property type="entry name" value="LRR_dom_sf"/>
</dbReference>